<reference evidence="1" key="1">
    <citation type="journal article" date="2014" name="Int. J. Syst. Evol. Microbiol.">
        <title>Complete genome sequence of Corynebacterium casei LMG S-19264T (=DSM 44701T), isolated from a smear-ripened cheese.</title>
        <authorList>
            <consortium name="US DOE Joint Genome Institute (JGI-PGF)"/>
            <person name="Walter F."/>
            <person name="Albersmeier A."/>
            <person name="Kalinowski J."/>
            <person name="Ruckert C."/>
        </authorList>
    </citation>
    <scope>NUCLEOTIDE SEQUENCE</scope>
    <source>
        <strain evidence="1">JCM 4518</strain>
    </source>
</reference>
<proteinExistence type="predicted"/>
<keyword evidence="2" id="KW-1185">Reference proteome</keyword>
<name>A0A918W7M7_9ACTN</name>
<evidence type="ECO:0000313" key="1">
    <source>
        <dbReference type="EMBL" id="GHA77739.1"/>
    </source>
</evidence>
<dbReference type="AlphaFoldDB" id="A0A918W7M7"/>
<dbReference type="EMBL" id="BMUL01000004">
    <property type="protein sequence ID" value="GHA77739.1"/>
    <property type="molecule type" value="Genomic_DNA"/>
</dbReference>
<evidence type="ECO:0000313" key="2">
    <source>
        <dbReference type="Proteomes" id="UP000644020"/>
    </source>
</evidence>
<sequence>MESGMGMVERLWKAGEIPLRDGLYRPDDTGLELHVDGPGAHHPDAGQPIPFRVGGVLDVARALEEYHVDEVDPCFEVPLPDGSGWMSGGGGGMGNIGYLARLDADSSLRWVAVMFRSNPFVGVRYEGMRAVFTNDWGNLLTLDLTTPALG</sequence>
<dbReference type="Proteomes" id="UP000644020">
    <property type="component" value="Unassembled WGS sequence"/>
</dbReference>
<organism evidence="1 2">
    <name type="scientific">Streptomyces termitum</name>
    <dbReference type="NCBI Taxonomy" id="67368"/>
    <lineage>
        <taxon>Bacteria</taxon>
        <taxon>Bacillati</taxon>
        <taxon>Actinomycetota</taxon>
        <taxon>Actinomycetes</taxon>
        <taxon>Kitasatosporales</taxon>
        <taxon>Streptomycetaceae</taxon>
        <taxon>Streptomyces</taxon>
    </lineage>
</organism>
<gene>
    <name evidence="1" type="ORF">GCM10010305_21010</name>
</gene>
<comment type="caution">
    <text evidence="1">The sequence shown here is derived from an EMBL/GenBank/DDBJ whole genome shotgun (WGS) entry which is preliminary data.</text>
</comment>
<reference evidence="1" key="2">
    <citation type="submission" date="2020-09" db="EMBL/GenBank/DDBJ databases">
        <authorList>
            <person name="Sun Q."/>
            <person name="Ohkuma M."/>
        </authorList>
    </citation>
    <scope>NUCLEOTIDE SEQUENCE</scope>
    <source>
        <strain evidence="1">JCM 4518</strain>
    </source>
</reference>
<accession>A0A918W7M7</accession>
<protein>
    <submittedName>
        <fullName evidence="1">Uncharacterized protein</fullName>
    </submittedName>
</protein>